<reference evidence="2" key="2">
    <citation type="submission" date="2015-01" db="EMBL/GenBank/DDBJ databases">
        <title>Evolutionary Origins and Diversification of the Mycorrhizal Mutualists.</title>
        <authorList>
            <consortium name="DOE Joint Genome Institute"/>
            <consortium name="Mycorrhizal Genomics Consortium"/>
            <person name="Kohler A."/>
            <person name="Kuo A."/>
            <person name="Nagy L.G."/>
            <person name="Floudas D."/>
            <person name="Copeland A."/>
            <person name="Barry K.W."/>
            <person name="Cichocki N."/>
            <person name="Veneault-Fourrey C."/>
            <person name="LaButti K."/>
            <person name="Lindquist E.A."/>
            <person name="Lipzen A."/>
            <person name="Lundell T."/>
            <person name="Morin E."/>
            <person name="Murat C."/>
            <person name="Riley R."/>
            <person name="Ohm R."/>
            <person name="Sun H."/>
            <person name="Tunlid A."/>
            <person name="Henrissat B."/>
            <person name="Grigoriev I.V."/>
            <person name="Hibbett D.S."/>
            <person name="Martin F."/>
        </authorList>
    </citation>
    <scope>NUCLEOTIDE SEQUENCE [LARGE SCALE GENOMIC DNA]</scope>
    <source>
        <strain evidence="2">MAFF 305830</strain>
    </source>
</reference>
<reference evidence="1 2" key="1">
    <citation type="submission" date="2014-04" db="EMBL/GenBank/DDBJ databases">
        <authorList>
            <consortium name="DOE Joint Genome Institute"/>
            <person name="Kuo A."/>
            <person name="Zuccaro A."/>
            <person name="Kohler A."/>
            <person name="Nagy L.G."/>
            <person name="Floudas D."/>
            <person name="Copeland A."/>
            <person name="Barry K.W."/>
            <person name="Cichocki N."/>
            <person name="Veneault-Fourrey C."/>
            <person name="LaButti K."/>
            <person name="Lindquist E.A."/>
            <person name="Lipzen A."/>
            <person name="Lundell T."/>
            <person name="Morin E."/>
            <person name="Murat C."/>
            <person name="Sun H."/>
            <person name="Tunlid A."/>
            <person name="Henrissat B."/>
            <person name="Grigoriev I.V."/>
            <person name="Hibbett D.S."/>
            <person name="Martin F."/>
            <person name="Nordberg H.P."/>
            <person name="Cantor M.N."/>
            <person name="Hua S.X."/>
        </authorList>
    </citation>
    <scope>NUCLEOTIDE SEQUENCE [LARGE SCALE GENOMIC DNA]</scope>
    <source>
        <strain evidence="1 2">MAFF 305830</strain>
    </source>
</reference>
<protein>
    <submittedName>
        <fullName evidence="1">Uncharacterized protein</fullName>
    </submittedName>
</protein>
<keyword evidence="2" id="KW-1185">Reference proteome</keyword>
<evidence type="ECO:0000313" key="1">
    <source>
        <dbReference type="EMBL" id="KIM19400.1"/>
    </source>
</evidence>
<organism evidence="1 2">
    <name type="scientific">Serendipita vermifera MAFF 305830</name>
    <dbReference type="NCBI Taxonomy" id="933852"/>
    <lineage>
        <taxon>Eukaryota</taxon>
        <taxon>Fungi</taxon>
        <taxon>Dikarya</taxon>
        <taxon>Basidiomycota</taxon>
        <taxon>Agaricomycotina</taxon>
        <taxon>Agaricomycetes</taxon>
        <taxon>Sebacinales</taxon>
        <taxon>Serendipitaceae</taxon>
        <taxon>Serendipita</taxon>
    </lineage>
</organism>
<proteinExistence type="predicted"/>
<sequence>GQAMCPLRAKYGHCDEGDLGRVNEDAGKPKENPYKLFANVHVQFGGHMVQPSNHKPAHCDHVAPTQAEEVLVVATEPEERLADGLAREEATLDVKTEEEDEGRIVVYGSPVAVLRVA</sequence>
<accession>A0A0C3A3Z8</accession>
<dbReference type="EMBL" id="KN824736">
    <property type="protein sequence ID" value="KIM19400.1"/>
    <property type="molecule type" value="Genomic_DNA"/>
</dbReference>
<gene>
    <name evidence="1" type="ORF">M408DRAFT_13487</name>
</gene>
<dbReference type="Proteomes" id="UP000054097">
    <property type="component" value="Unassembled WGS sequence"/>
</dbReference>
<feature type="non-terminal residue" evidence="1">
    <location>
        <position position="1"/>
    </location>
</feature>
<dbReference type="HOGENOM" id="CLU_2090628_0_0_1"/>
<evidence type="ECO:0000313" key="2">
    <source>
        <dbReference type="Proteomes" id="UP000054097"/>
    </source>
</evidence>
<name>A0A0C3A3Z8_SERVB</name>
<dbReference type="AlphaFoldDB" id="A0A0C3A3Z8"/>